<proteinExistence type="predicted"/>
<keyword evidence="2" id="KW-1185">Reference proteome</keyword>
<reference evidence="1" key="1">
    <citation type="submission" date="2022-03" db="EMBL/GenBank/DDBJ databases">
        <authorList>
            <person name="Tunstrom K."/>
        </authorList>
    </citation>
    <scope>NUCLEOTIDE SEQUENCE</scope>
</reference>
<gene>
    <name evidence="1" type="ORF">EEDITHA_LOCUS16199</name>
</gene>
<dbReference type="Proteomes" id="UP001153954">
    <property type="component" value="Unassembled WGS sequence"/>
</dbReference>
<protein>
    <submittedName>
        <fullName evidence="1">Uncharacterized protein</fullName>
    </submittedName>
</protein>
<organism evidence="1 2">
    <name type="scientific">Euphydryas editha</name>
    <name type="common">Edith's checkerspot</name>
    <dbReference type="NCBI Taxonomy" id="104508"/>
    <lineage>
        <taxon>Eukaryota</taxon>
        <taxon>Metazoa</taxon>
        <taxon>Ecdysozoa</taxon>
        <taxon>Arthropoda</taxon>
        <taxon>Hexapoda</taxon>
        <taxon>Insecta</taxon>
        <taxon>Pterygota</taxon>
        <taxon>Neoptera</taxon>
        <taxon>Endopterygota</taxon>
        <taxon>Lepidoptera</taxon>
        <taxon>Glossata</taxon>
        <taxon>Ditrysia</taxon>
        <taxon>Papilionoidea</taxon>
        <taxon>Nymphalidae</taxon>
        <taxon>Nymphalinae</taxon>
        <taxon>Euphydryas</taxon>
    </lineage>
</organism>
<dbReference type="EMBL" id="CAKOGL010000023">
    <property type="protein sequence ID" value="CAH2101440.1"/>
    <property type="molecule type" value="Genomic_DNA"/>
</dbReference>
<sequence>MEGVKQLMLVRYPFHTKSLALLIINLIKAGTLGREAHSSFRSPGKMFGKTVVIVVLVTLVKNASGPIVNDTNSKAPKAPQREIIQYLNCSELHKRTLGGDDVIQLRNSIIVNASNPCIMKASEIILENNEFFGYQHAFNITAKKIRMYNNKFIGPEQNHYIVGDIVDLYYNTYQGDLQVHEVGGYIVTALMTVFDGQYRVHQYVATKVMVMD</sequence>
<dbReference type="AlphaFoldDB" id="A0AAU9UPX3"/>
<name>A0AAU9UPX3_EUPED</name>
<comment type="caution">
    <text evidence="1">The sequence shown here is derived from an EMBL/GenBank/DDBJ whole genome shotgun (WGS) entry which is preliminary data.</text>
</comment>
<accession>A0AAU9UPX3</accession>
<evidence type="ECO:0000313" key="1">
    <source>
        <dbReference type="EMBL" id="CAH2101440.1"/>
    </source>
</evidence>
<evidence type="ECO:0000313" key="2">
    <source>
        <dbReference type="Proteomes" id="UP001153954"/>
    </source>
</evidence>